<dbReference type="GO" id="GO:0006310">
    <property type="term" value="P:DNA recombination"/>
    <property type="evidence" value="ECO:0007669"/>
    <property type="project" value="UniProtKB-KW"/>
</dbReference>
<proteinExistence type="predicted"/>
<sequence length="113" mass="12601">MGDYVFSSMGKDGNAGRICEPRKAMLRANKAAGSEVTVHGLRRTFATVLESLDCPAYPLKALLGHSMKGDVTASHYTQIGVERLRPWLEKYERFMLKLIDGRPEAKEVDTTEN</sequence>
<dbReference type="SUPFAM" id="SSF56349">
    <property type="entry name" value="DNA breaking-rejoining enzymes"/>
    <property type="match status" value="1"/>
</dbReference>
<keyword evidence="1" id="KW-0233">DNA recombination</keyword>
<dbReference type="GO" id="GO:0015074">
    <property type="term" value="P:DNA integration"/>
    <property type="evidence" value="ECO:0007669"/>
    <property type="project" value="InterPro"/>
</dbReference>
<gene>
    <name evidence="2" type="ORF">SAMN05216387_108103</name>
</gene>
<protein>
    <submittedName>
        <fullName evidence="2">Phage integrase family protein</fullName>
    </submittedName>
</protein>
<keyword evidence="3" id="KW-1185">Reference proteome</keyword>
<evidence type="ECO:0000313" key="2">
    <source>
        <dbReference type="EMBL" id="SEL32464.1"/>
    </source>
</evidence>
<dbReference type="Gene3D" id="1.10.443.10">
    <property type="entry name" value="Intergrase catalytic core"/>
    <property type="match status" value="1"/>
</dbReference>
<reference evidence="2 3" key="1">
    <citation type="submission" date="2016-10" db="EMBL/GenBank/DDBJ databases">
        <authorList>
            <person name="de Groot N.N."/>
        </authorList>
    </citation>
    <scope>NUCLEOTIDE SEQUENCE [LARGE SCALE GENOMIC DNA]</scope>
    <source>
        <strain evidence="2 3">Nv1</strain>
    </source>
</reference>
<dbReference type="AlphaFoldDB" id="A0A1H7PAJ0"/>
<dbReference type="InterPro" id="IPR011010">
    <property type="entry name" value="DNA_brk_join_enz"/>
</dbReference>
<evidence type="ECO:0000313" key="3">
    <source>
        <dbReference type="Proteomes" id="UP000198620"/>
    </source>
</evidence>
<dbReference type="GO" id="GO:0003677">
    <property type="term" value="F:DNA binding"/>
    <property type="evidence" value="ECO:0007669"/>
    <property type="project" value="InterPro"/>
</dbReference>
<dbReference type="Proteomes" id="UP000198620">
    <property type="component" value="Unassembled WGS sequence"/>
</dbReference>
<dbReference type="STRING" id="1233.SAMN05216387_108103"/>
<dbReference type="InterPro" id="IPR013762">
    <property type="entry name" value="Integrase-like_cat_sf"/>
</dbReference>
<name>A0A1H7PAJ0_9PROT</name>
<organism evidence="2 3">
    <name type="scientific">Nitrosovibrio tenuis</name>
    <dbReference type="NCBI Taxonomy" id="1233"/>
    <lineage>
        <taxon>Bacteria</taxon>
        <taxon>Pseudomonadati</taxon>
        <taxon>Pseudomonadota</taxon>
        <taxon>Betaproteobacteria</taxon>
        <taxon>Nitrosomonadales</taxon>
        <taxon>Nitrosomonadaceae</taxon>
        <taxon>Nitrosovibrio</taxon>
    </lineage>
</organism>
<evidence type="ECO:0000256" key="1">
    <source>
        <dbReference type="ARBA" id="ARBA00023172"/>
    </source>
</evidence>
<dbReference type="EMBL" id="FOBH01000008">
    <property type="protein sequence ID" value="SEL32464.1"/>
    <property type="molecule type" value="Genomic_DNA"/>
</dbReference>
<accession>A0A1H7PAJ0</accession>